<dbReference type="AlphaFoldDB" id="A0A5E4MEE3"/>
<dbReference type="Proteomes" id="UP000325440">
    <property type="component" value="Unassembled WGS sequence"/>
</dbReference>
<reference evidence="4 5" key="1">
    <citation type="submission" date="2019-08" db="EMBL/GenBank/DDBJ databases">
        <authorList>
            <person name="Alioto T."/>
            <person name="Alioto T."/>
            <person name="Gomez Garrido J."/>
        </authorList>
    </citation>
    <scope>NUCLEOTIDE SEQUENCE [LARGE SCALE GENOMIC DNA]</scope>
</reference>
<dbReference type="CDD" id="cd19868">
    <property type="entry name" value="DSRM_DGCR8_rpt2"/>
    <property type="match status" value="1"/>
</dbReference>
<evidence type="ECO:0000313" key="4">
    <source>
        <dbReference type="EMBL" id="VVC29811.1"/>
    </source>
</evidence>
<dbReference type="SMART" id="SM00358">
    <property type="entry name" value="DSRM"/>
    <property type="match status" value="1"/>
</dbReference>
<feature type="compositionally biased region" description="Polar residues" evidence="2">
    <location>
        <begin position="352"/>
        <end position="364"/>
    </location>
</feature>
<evidence type="ECO:0000256" key="1">
    <source>
        <dbReference type="PROSITE-ProRule" id="PRU00266"/>
    </source>
</evidence>
<evidence type="ECO:0000313" key="5">
    <source>
        <dbReference type="Proteomes" id="UP000325440"/>
    </source>
</evidence>
<feature type="region of interest" description="Disordered" evidence="2">
    <location>
        <begin position="345"/>
        <end position="387"/>
    </location>
</feature>
<organism evidence="4 5">
    <name type="scientific">Cinara cedri</name>
    <dbReference type="NCBI Taxonomy" id="506608"/>
    <lineage>
        <taxon>Eukaryota</taxon>
        <taxon>Metazoa</taxon>
        <taxon>Ecdysozoa</taxon>
        <taxon>Arthropoda</taxon>
        <taxon>Hexapoda</taxon>
        <taxon>Insecta</taxon>
        <taxon>Pterygota</taxon>
        <taxon>Neoptera</taxon>
        <taxon>Paraneoptera</taxon>
        <taxon>Hemiptera</taxon>
        <taxon>Sternorrhyncha</taxon>
        <taxon>Aphidomorpha</taxon>
        <taxon>Aphidoidea</taxon>
        <taxon>Aphididae</taxon>
        <taxon>Lachninae</taxon>
        <taxon>Cinara</taxon>
    </lineage>
</organism>
<dbReference type="Gene3D" id="3.30.160.590">
    <property type="match status" value="1"/>
</dbReference>
<feature type="compositionally biased region" description="Polar residues" evidence="2">
    <location>
        <begin position="373"/>
        <end position="385"/>
    </location>
</feature>
<dbReference type="GO" id="GO:0070878">
    <property type="term" value="F:primary miRNA binding"/>
    <property type="evidence" value="ECO:0007669"/>
    <property type="project" value="TreeGrafter"/>
</dbReference>
<dbReference type="Gene3D" id="3.30.160.20">
    <property type="match status" value="2"/>
</dbReference>
<dbReference type="Pfam" id="PF00035">
    <property type="entry name" value="dsrm"/>
    <property type="match status" value="1"/>
</dbReference>
<dbReference type="CDD" id="cd19867">
    <property type="entry name" value="DSRM_DGCR8_rpt1"/>
    <property type="match status" value="1"/>
</dbReference>
<dbReference type="OrthoDB" id="112668at2759"/>
<sequence>MSADMIVINEDKANNSRKKLKVAHINLESLCGEEKPISKNFQLSKEESSHKNSELLKKKLVKKEKSCDSIDRSCMNDDDIYKTDKSLDFNKEHSNKDQFVDAELTILDNDPNVDKNGDNESDNYVQFSDCDFELENNTNEINDYSNYISNANKNIFEDSPKANTDVNEIGSSQNNINDSIIINDEEIDNLLDKAYLEKKNPKKTVSNDDFKVYAKSVLEEIGTNHFDILPENWIVTTHRCGMPIYLHKSSRVVTLARPYFLGPGDPASHLAPLSAITCLQYKKGLETKERLKNEPDFQIRKQGNMIIPNAKVETVQENIIKESLTHEELQKYCQSLFKFKKVKAPLKKEAQPQPTSSESDPTQKNTKERPSLPDSTKLISFPVQSEDQDKQCSRRDWLINPNGKSYVCILHQYLQHVFKTQPSYVFKKAENSETYSATVILNGVKYGVGFGNSKKQAKQDGARITLNILIPDIKNQIDSDEINKSEPVIFDQIKITNPRVSELCVKTGELSPYSILLVCLQRNFGECEVKIDYLSNHRKILNQCKMVVDKHTASVPCKSKKEGKQKASQVILSLLHPHIDNWGSLVRLYGNRSIQNTKKKKQEQQEITQLQCKTDDYQPNVAILNKLKNEMITVDRQHKLNNSNAYSMLTKCPYTINISSTPSTSNSN</sequence>
<dbReference type="InterPro" id="IPR040375">
    <property type="entry name" value="DGCR8"/>
</dbReference>
<dbReference type="GO" id="GO:0031053">
    <property type="term" value="P:primary miRNA processing"/>
    <property type="evidence" value="ECO:0007669"/>
    <property type="project" value="InterPro"/>
</dbReference>
<dbReference type="EMBL" id="CABPRJ010000499">
    <property type="protein sequence ID" value="VVC29811.1"/>
    <property type="molecule type" value="Genomic_DNA"/>
</dbReference>
<evidence type="ECO:0000256" key="2">
    <source>
        <dbReference type="SAM" id="MobiDB-lite"/>
    </source>
</evidence>
<dbReference type="SUPFAM" id="SSF54768">
    <property type="entry name" value="dsRNA-binding domain-like"/>
    <property type="match status" value="1"/>
</dbReference>
<protein>
    <submittedName>
        <fullName evidence="4">Double-stranded RNA-binding domain</fullName>
    </submittedName>
</protein>
<proteinExistence type="predicted"/>
<name>A0A5E4MEE3_9HEMI</name>
<keyword evidence="1" id="KW-0694">RNA-binding</keyword>
<dbReference type="Gene3D" id="2.20.70.10">
    <property type="match status" value="1"/>
</dbReference>
<accession>A0A5E4MEE3</accession>
<dbReference type="PANTHER" id="PTHR13482">
    <property type="entry name" value="MICRORNA PROCESSOR COMPLEX SUBUNIT DGCR8"/>
    <property type="match status" value="1"/>
</dbReference>
<dbReference type="PANTHER" id="PTHR13482:SF3">
    <property type="entry name" value="MICROPROCESSOR COMPLEX SUBUNIT DGCR8"/>
    <property type="match status" value="1"/>
</dbReference>
<evidence type="ECO:0000259" key="3">
    <source>
        <dbReference type="PROSITE" id="PS50137"/>
    </source>
</evidence>
<feature type="domain" description="DRBM" evidence="3">
    <location>
        <begin position="405"/>
        <end position="471"/>
    </location>
</feature>
<dbReference type="GO" id="GO:0070877">
    <property type="term" value="C:microprocessor complex"/>
    <property type="evidence" value="ECO:0007669"/>
    <property type="project" value="InterPro"/>
</dbReference>
<gene>
    <name evidence="4" type="ORF">CINCED_3A005806</name>
</gene>
<keyword evidence="5" id="KW-1185">Reference proteome</keyword>
<dbReference type="PROSITE" id="PS50137">
    <property type="entry name" value="DS_RBD"/>
    <property type="match status" value="1"/>
</dbReference>
<dbReference type="GO" id="GO:0042802">
    <property type="term" value="F:identical protein binding"/>
    <property type="evidence" value="ECO:0007669"/>
    <property type="project" value="InterPro"/>
</dbReference>
<dbReference type="GO" id="GO:0020037">
    <property type="term" value="F:heme binding"/>
    <property type="evidence" value="ECO:0007669"/>
    <property type="project" value="InterPro"/>
</dbReference>
<dbReference type="InterPro" id="IPR014720">
    <property type="entry name" value="dsRBD_dom"/>
</dbReference>
<dbReference type="GO" id="GO:0003725">
    <property type="term" value="F:double-stranded RNA binding"/>
    <property type="evidence" value="ECO:0007669"/>
    <property type="project" value="TreeGrafter"/>
</dbReference>
<dbReference type="FunFam" id="3.30.160.20:FF:000021">
    <property type="entry name" value="Microprocessor complex subunit DGCR8"/>
    <property type="match status" value="1"/>
</dbReference>